<dbReference type="AlphaFoldDB" id="E9GS07"/>
<keyword evidence="2" id="KW-1185">Reference proteome</keyword>
<dbReference type="KEGG" id="dpx:DAPPUDRAFT_247223"/>
<organism evidence="1 2">
    <name type="scientific">Daphnia pulex</name>
    <name type="common">Water flea</name>
    <dbReference type="NCBI Taxonomy" id="6669"/>
    <lineage>
        <taxon>Eukaryota</taxon>
        <taxon>Metazoa</taxon>
        <taxon>Ecdysozoa</taxon>
        <taxon>Arthropoda</taxon>
        <taxon>Crustacea</taxon>
        <taxon>Branchiopoda</taxon>
        <taxon>Diplostraca</taxon>
        <taxon>Cladocera</taxon>
        <taxon>Anomopoda</taxon>
        <taxon>Daphniidae</taxon>
        <taxon>Daphnia</taxon>
    </lineage>
</organism>
<dbReference type="HOGENOM" id="CLU_2415526_0_0_1"/>
<dbReference type="EMBL" id="GL732561">
    <property type="protein sequence ID" value="EFX77742.1"/>
    <property type="molecule type" value="Genomic_DNA"/>
</dbReference>
<gene>
    <name evidence="1" type="ORF">DAPPUDRAFT_247223</name>
</gene>
<name>E9GS07_DAPPU</name>
<dbReference type="PhylomeDB" id="E9GS07"/>
<proteinExistence type="predicted"/>
<protein>
    <submittedName>
        <fullName evidence="1">Uncharacterized protein</fullName>
    </submittedName>
</protein>
<sequence>MLFSSIQFDWENSHFFKSPMSSCTCECITTHEDTLFPISSGGFNYSVDGAPVDAWPYFPWLKDERTNEKCPTDSHRVFGYGPKLPAWMRLDL</sequence>
<evidence type="ECO:0000313" key="2">
    <source>
        <dbReference type="Proteomes" id="UP000000305"/>
    </source>
</evidence>
<dbReference type="Proteomes" id="UP000000305">
    <property type="component" value="Unassembled WGS sequence"/>
</dbReference>
<dbReference type="InParanoid" id="E9GS07"/>
<evidence type="ECO:0000313" key="1">
    <source>
        <dbReference type="EMBL" id="EFX77742.1"/>
    </source>
</evidence>
<reference evidence="1 2" key="1">
    <citation type="journal article" date="2011" name="Science">
        <title>The ecoresponsive genome of Daphnia pulex.</title>
        <authorList>
            <person name="Colbourne J.K."/>
            <person name="Pfrender M.E."/>
            <person name="Gilbert D."/>
            <person name="Thomas W.K."/>
            <person name="Tucker A."/>
            <person name="Oakley T.H."/>
            <person name="Tokishita S."/>
            <person name="Aerts A."/>
            <person name="Arnold G.J."/>
            <person name="Basu M.K."/>
            <person name="Bauer D.J."/>
            <person name="Caceres C.E."/>
            <person name="Carmel L."/>
            <person name="Casola C."/>
            <person name="Choi J.H."/>
            <person name="Detter J.C."/>
            <person name="Dong Q."/>
            <person name="Dusheyko S."/>
            <person name="Eads B.D."/>
            <person name="Frohlich T."/>
            <person name="Geiler-Samerotte K.A."/>
            <person name="Gerlach D."/>
            <person name="Hatcher P."/>
            <person name="Jogdeo S."/>
            <person name="Krijgsveld J."/>
            <person name="Kriventseva E.V."/>
            <person name="Kultz D."/>
            <person name="Laforsch C."/>
            <person name="Lindquist E."/>
            <person name="Lopez J."/>
            <person name="Manak J.R."/>
            <person name="Muller J."/>
            <person name="Pangilinan J."/>
            <person name="Patwardhan R.P."/>
            <person name="Pitluck S."/>
            <person name="Pritham E.J."/>
            <person name="Rechtsteiner A."/>
            <person name="Rho M."/>
            <person name="Rogozin I.B."/>
            <person name="Sakarya O."/>
            <person name="Salamov A."/>
            <person name="Schaack S."/>
            <person name="Shapiro H."/>
            <person name="Shiga Y."/>
            <person name="Skalitzky C."/>
            <person name="Smith Z."/>
            <person name="Souvorov A."/>
            <person name="Sung W."/>
            <person name="Tang Z."/>
            <person name="Tsuchiya D."/>
            <person name="Tu H."/>
            <person name="Vos H."/>
            <person name="Wang M."/>
            <person name="Wolf Y.I."/>
            <person name="Yamagata H."/>
            <person name="Yamada T."/>
            <person name="Ye Y."/>
            <person name="Shaw J.R."/>
            <person name="Andrews J."/>
            <person name="Crease T.J."/>
            <person name="Tang H."/>
            <person name="Lucas S.M."/>
            <person name="Robertson H.M."/>
            <person name="Bork P."/>
            <person name="Koonin E.V."/>
            <person name="Zdobnov E.M."/>
            <person name="Grigoriev I.V."/>
            <person name="Lynch M."/>
            <person name="Boore J.L."/>
        </authorList>
    </citation>
    <scope>NUCLEOTIDE SEQUENCE [LARGE SCALE GENOMIC DNA]</scope>
</reference>
<accession>E9GS07</accession>